<evidence type="ECO:0000313" key="5">
    <source>
        <dbReference type="EMBL" id="RSL57756.1"/>
    </source>
</evidence>
<dbReference type="PANTHER" id="PTHR10039:SF5">
    <property type="entry name" value="NACHT DOMAIN-CONTAINING PROTEIN"/>
    <property type="match status" value="1"/>
</dbReference>
<evidence type="ECO:0000259" key="4">
    <source>
        <dbReference type="Pfam" id="PF24883"/>
    </source>
</evidence>
<comment type="caution">
    <text evidence="5">The sequence shown here is derived from an EMBL/GenBank/DDBJ whole genome shotgun (WGS) entry which is preliminary data.</text>
</comment>
<dbReference type="Proteomes" id="UP000288168">
    <property type="component" value="Unassembled WGS sequence"/>
</dbReference>
<organism evidence="5 6">
    <name type="scientific">Fusarium duplospermum</name>
    <dbReference type="NCBI Taxonomy" id="1325734"/>
    <lineage>
        <taxon>Eukaryota</taxon>
        <taxon>Fungi</taxon>
        <taxon>Dikarya</taxon>
        <taxon>Ascomycota</taxon>
        <taxon>Pezizomycotina</taxon>
        <taxon>Sordariomycetes</taxon>
        <taxon>Hypocreomycetidae</taxon>
        <taxon>Hypocreales</taxon>
        <taxon>Nectriaceae</taxon>
        <taxon>Fusarium</taxon>
        <taxon>Fusarium solani species complex</taxon>
    </lineage>
</organism>
<feature type="chain" id="PRO_5019485992" description="Nephrocystin 3-like N-terminal domain-containing protein" evidence="3">
    <location>
        <begin position="22"/>
        <end position="1093"/>
    </location>
</feature>
<gene>
    <name evidence="5" type="ORF">CEP54_008121</name>
</gene>
<feature type="domain" description="Nephrocystin 3-like N-terminal" evidence="4">
    <location>
        <begin position="295"/>
        <end position="457"/>
    </location>
</feature>
<dbReference type="InterPro" id="IPR027417">
    <property type="entry name" value="P-loop_NTPase"/>
</dbReference>
<evidence type="ECO:0000256" key="1">
    <source>
        <dbReference type="ARBA" id="ARBA00022737"/>
    </source>
</evidence>
<dbReference type="OrthoDB" id="5086500at2759"/>
<dbReference type="AlphaFoldDB" id="A0A428PXI5"/>
<accession>A0A428PXI5</accession>
<protein>
    <recommendedName>
        <fullName evidence="4">Nephrocystin 3-like N-terminal domain-containing protein</fullName>
    </recommendedName>
</protein>
<evidence type="ECO:0000256" key="2">
    <source>
        <dbReference type="SAM" id="Coils"/>
    </source>
</evidence>
<keyword evidence="1" id="KW-0677">Repeat</keyword>
<proteinExistence type="predicted"/>
<sequence length="1093" mass="125142">MAGMEPLAALSLACNIMQLLSFGGEAISLCRKVYKTGEIDPSLKDYSCQTAKICESLNDNLTQRQLDLGPDASDLQQRAIMCKAAADKLNHELELLTPTSGTSGWRRGFTAPIKAIRHKHHLSELEKDLNNLKSGLDTQLLVRIFDLADPAKLKNEIVAESKGLLATTLQQVASGQQDLSQQILKALGGAQERFNSEYLRNQRMIEQQVTATARDLQDERTRVQQEKRQNEQQHNWDHVLKSLHFDARVERMNMIRQEYSQTCRWIFRPSTKHGPASDHMPQQAHPKSHPQSWPCFTTWLQSEGPPIYWICGKPGSGKSTLMKFIASDESPTRDSLKQWLPDVQILSHYFWLPGLPLQNNIKGFLCSLVYQVLSQDMSVALNLLESKPYITRKSSAMDWDPAELRRILINMVHQPGKAFCIILDGLDELSPKENPRDLVDIIKELQGPRVKLCLASRPEPTMKIYLGHYPTLLMHVLIRDDIRKYAKGILDQAMSHRNGTLEVDRLVDEISYDADGVFLWVVLVTRSLERGIEKGDSLQILQERLRQIPKSLTELYTSMWQRRGDDPETYLKGFSRFMNLMILAQDMTCLKRIGKVTVFELMAATNPSFLNKFLGQNDKVSKEKLELLCRDTRNSIEVWSADLLTVTTTRDLYSESSLSLNDEDCGPYDDLAFYANMTVGFVHRTARDFLLYEVEGQKLWKRADSPREDLRAKLVKAALMRGQLWNNLEPQLVEDFFDSLINLKCPEKAAHVQKETLPDIEKAFYKGYLELEFIRQLDEHEGREIRFLEVAADYGFCDHVFKRIQEMQQTGQLKAQDYASLLYTYCCSRRRSLDHGQTVFDARERLIQSLLSSGLPSLEKIRFCTDFDLSRSLLFTYLLSHLEGRLDLHMVGEAVTTLALLWKQAPSVQNVHVQLTVRFLNNRTNDHPSVKLYIGDSRNLNEKDDALVVMRVNILYLIMAIGSLVHPSLCIPGILSEKQEPSAQSIVIGVQKERFGIPDYYRIRSEEDSSKITECITPLLHCNYGSDLQKSGNMEMTEWRRLEKVLQQITSETKSLNDKVDRECNEDTLSERVDAAVDEFLSDKVTKISPPWW</sequence>
<keyword evidence="6" id="KW-1185">Reference proteome</keyword>
<keyword evidence="3" id="KW-0732">Signal</keyword>
<keyword evidence="2" id="KW-0175">Coiled coil</keyword>
<dbReference type="SUPFAM" id="SSF52540">
    <property type="entry name" value="P-loop containing nucleoside triphosphate hydrolases"/>
    <property type="match status" value="1"/>
</dbReference>
<dbReference type="PANTHER" id="PTHR10039">
    <property type="entry name" value="AMELOGENIN"/>
    <property type="match status" value="1"/>
</dbReference>
<dbReference type="EMBL" id="NKCI01000079">
    <property type="protein sequence ID" value="RSL57756.1"/>
    <property type="molecule type" value="Genomic_DNA"/>
</dbReference>
<dbReference type="Pfam" id="PF24883">
    <property type="entry name" value="NPHP3_N"/>
    <property type="match status" value="1"/>
</dbReference>
<evidence type="ECO:0000256" key="3">
    <source>
        <dbReference type="SAM" id="SignalP"/>
    </source>
</evidence>
<feature type="signal peptide" evidence="3">
    <location>
        <begin position="1"/>
        <end position="21"/>
    </location>
</feature>
<feature type="coiled-coil region" evidence="2">
    <location>
        <begin position="206"/>
        <end position="233"/>
    </location>
</feature>
<evidence type="ECO:0000313" key="6">
    <source>
        <dbReference type="Proteomes" id="UP000288168"/>
    </source>
</evidence>
<dbReference type="InterPro" id="IPR056884">
    <property type="entry name" value="NPHP3-like_N"/>
</dbReference>
<dbReference type="STRING" id="1325734.A0A428PXI5"/>
<reference evidence="5 6" key="1">
    <citation type="submission" date="2017-06" db="EMBL/GenBank/DDBJ databases">
        <title>Comparative genomic analysis of Ambrosia Fusariam Clade fungi.</title>
        <authorList>
            <person name="Stajich J.E."/>
            <person name="Carrillo J."/>
            <person name="Kijimoto T."/>
            <person name="Eskalen A."/>
            <person name="O'Donnell K."/>
            <person name="Kasson M."/>
        </authorList>
    </citation>
    <scope>NUCLEOTIDE SEQUENCE [LARGE SCALE GENOMIC DNA]</scope>
    <source>
        <strain evidence="5 6">NRRL62584</strain>
    </source>
</reference>
<name>A0A428PXI5_9HYPO</name>
<dbReference type="Gene3D" id="3.40.50.300">
    <property type="entry name" value="P-loop containing nucleotide triphosphate hydrolases"/>
    <property type="match status" value="1"/>
</dbReference>